<dbReference type="STRING" id="336831.WG68_02180"/>
<name>A0A0M2VCD4_9GAMM</name>
<keyword evidence="1 5" id="KW-0808">Transferase</keyword>
<dbReference type="PATRIC" id="fig|336831.14.peg.3592"/>
<dbReference type="CDD" id="cd01449">
    <property type="entry name" value="TST_Repeat_2"/>
    <property type="match status" value="1"/>
</dbReference>
<dbReference type="PANTHER" id="PTHR11364:SF27">
    <property type="entry name" value="SULFURTRANSFERASE"/>
    <property type="match status" value="1"/>
</dbReference>
<dbReference type="RefSeq" id="WP_046556029.1">
    <property type="nucleotide sequence ID" value="NZ_LAHO01000002.1"/>
</dbReference>
<keyword evidence="5" id="KW-0670">Pyruvate</keyword>
<gene>
    <name evidence="5" type="ORF">WG68_02180</name>
</gene>
<evidence type="ECO:0000256" key="2">
    <source>
        <dbReference type="ARBA" id="ARBA00022737"/>
    </source>
</evidence>
<dbReference type="AlphaFoldDB" id="A0A0M2VCD4"/>
<proteinExistence type="predicted"/>
<protein>
    <submittedName>
        <fullName evidence="5">3-mercaptopyruvate sulfurtransferase</fullName>
    </submittedName>
</protein>
<dbReference type="FunFam" id="3.40.250.10:FF:000001">
    <property type="entry name" value="Sulfurtransferase"/>
    <property type="match status" value="1"/>
</dbReference>
<dbReference type="PANTHER" id="PTHR11364">
    <property type="entry name" value="THIOSULFATE SULFERTANSFERASE"/>
    <property type="match status" value="1"/>
</dbReference>
<dbReference type="EMBL" id="LAHO01000002">
    <property type="protein sequence ID" value="KKO46783.1"/>
    <property type="molecule type" value="Genomic_DNA"/>
</dbReference>
<dbReference type="PROSITE" id="PS50206">
    <property type="entry name" value="RHODANESE_3"/>
    <property type="match status" value="2"/>
</dbReference>
<evidence type="ECO:0000256" key="1">
    <source>
        <dbReference type="ARBA" id="ARBA00022679"/>
    </source>
</evidence>
<evidence type="ECO:0000313" key="6">
    <source>
        <dbReference type="Proteomes" id="UP000034228"/>
    </source>
</evidence>
<keyword evidence="3" id="KW-1133">Transmembrane helix</keyword>
<keyword evidence="6" id="KW-1185">Reference proteome</keyword>
<dbReference type="InterPro" id="IPR045078">
    <property type="entry name" value="TST/MPST-like"/>
</dbReference>
<dbReference type="OrthoDB" id="9781034at2"/>
<keyword evidence="3" id="KW-0812">Transmembrane</keyword>
<comment type="caution">
    <text evidence="5">The sequence shown here is derived from an EMBL/GenBank/DDBJ whole genome shotgun (WGS) entry which is preliminary data.</text>
</comment>
<evidence type="ECO:0000259" key="4">
    <source>
        <dbReference type="PROSITE" id="PS50206"/>
    </source>
</evidence>
<evidence type="ECO:0000256" key="3">
    <source>
        <dbReference type="SAM" id="Phobius"/>
    </source>
</evidence>
<dbReference type="InterPro" id="IPR036873">
    <property type="entry name" value="Rhodanese-like_dom_sf"/>
</dbReference>
<dbReference type="SMART" id="SM00450">
    <property type="entry name" value="RHOD"/>
    <property type="match status" value="2"/>
</dbReference>
<dbReference type="Pfam" id="PF00581">
    <property type="entry name" value="Rhodanese"/>
    <property type="match status" value="2"/>
</dbReference>
<evidence type="ECO:0000313" key="5">
    <source>
        <dbReference type="EMBL" id="KKO46783.1"/>
    </source>
</evidence>
<dbReference type="Gene3D" id="3.40.250.10">
    <property type="entry name" value="Rhodanese-like domain"/>
    <property type="match status" value="2"/>
</dbReference>
<feature type="transmembrane region" description="Helical" evidence="3">
    <location>
        <begin position="234"/>
        <end position="256"/>
    </location>
</feature>
<accession>A0A0M2VCD4</accession>
<dbReference type="SUPFAM" id="SSF52821">
    <property type="entry name" value="Rhodanese/Cell cycle control phosphatase"/>
    <property type="match status" value="2"/>
</dbReference>
<dbReference type="GO" id="GO:0004792">
    <property type="term" value="F:thiosulfate-cyanide sulfurtransferase activity"/>
    <property type="evidence" value="ECO:0007669"/>
    <property type="project" value="TreeGrafter"/>
</dbReference>
<dbReference type="Proteomes" id="UP000034228">
    <property type="component" value="Unassembled WGS sequence"/>
</dbReference>
<feature type="domain" description="Rhodanese" evidence="4">
    <location>
        <begin position="165"/>
        <end position="278"/>
    </location>
</feature>
<feature type="domain" description="Rhodanese" evidence="4">
    <location>
        <begin position="16"/>
        <end position="133"/>
    </location>
</feature>
<sequence>MQLPLVTTRWLDANLNAAELVLIDVSMRKIVGKEAIVYPTPLFIPGSKRLDLETTLCDVNSSQANAFPTEAQFTGAAQRLGINSDSIVVLYDNQGTYAAPRAWWIFQAMGVKNAFVLDGGLAQWLSEKRAVVATLAGPAAAAGDIQGALQAGLVCNSDYIFAHLASGQLAILDARSHERFLGLKPEPRAGVRSGHIPYSLNLPFAEVLDGHCFKNPEQLAQIFSKLIGSKTQPLVFSCGSGITACIILLAAVMAGYQNVTLYDGSWADWGSNATLPVA</sequence>
<reference evidence="5 6" key="1">
    <citation type="submission" date="2015-03" db="EMBL/GenBank/DDBJ databases">
        <title>Draft genome sequences of two protease-producing strains of Arsukibacterium isolated from two cold and alkaline environments.</title>
        <authorList>
            <person name="Lylloff J.E."/>
            <person name="Skov L.B."/>
            <person name="Jepsen M."/>
            <person name="Hallin P.F."/>
            <person name="Sorensen S.J."/>
            <person name="Stougaard P."/>
            <person name="Glaring M.A."/>
        </authorList>
    </citation>
    <scope>NUCLEOTIDE SEQUENCE [LARGE SCALE GENOMIC DNA]</scope>
    <source>
        <strain evidence="5 6">GCM72</strain>
    </source>
</reference>
<organism evidence="5 6">
    <name type="scientific">Arsukibacterium ikkense</name>
    <dbReference type="NCBI Taxonomy" id="336831"/>
    <lineage>
        <taxon>Bacteria</taxon>
        <taxon>Pseudomonadati</taxon>
        <taxon>Pseudomonadota</taxon>
        <taxon>Gammaproteobacteria</taxon>
        <taxon>Chromatiales</taxon>
        <taxon>Chromatiaceae</taxon>
        <taxon>Arsukibacterium</taxon>
    </lineage>
</organism>
<keyword evidence="3" id="KW-0472">Membrane</keyword>
<dbReference type="InterPro" id="IPR001763">
    <property type="entry name" value="Rhodanese-like_dom"/>
</dbReference>
<keyword evidence="2" id="KW-0677">Repeat</keyword>
<dbReference type="CDD" id="cd01448">
    <property type="entry name" value="TST_Repeat_1"/>
    <property type="match status" value="1"/>
</dbReference>